<sequence>MVDVFKKTLPDSLVLCKACFRQVEATASLSKIAKTPQKVFRDFIFSTKSCLQAESIDVSSPTIAPVAAAVPTPVPTPTKECTPIVQIPERPKSKEQERPIVQSAESKPPASLPASSNCSHKDEVILNVSVNDPLTRETQHKMITASRRQNSLDSRFTPKSIAQRSFTQSTPKQAESMSAEKKQMTSGVINFFPNRKQQQVTTIHSGGYVIGAAPETLQQPAYRPS</sequence>
<evidence type="ECO:0000256" key="1">
    <source>
        <dbReference type="SAM" id="MobiDB-lite"/>
    </source>
</evidence>
<accession>A0A811UGI5</accession>
<reference evidence="2" key="1">
    <citation type="submission" date="2020-11" db="EMBL/GenBank/DDBJ databases">
        <authorList>
            <person name="Whitehead M."/>
        </authorList>
    </citation>
    <scope>NUCLEOTIDE SEQUENCE</scope>
    <source>
        <strain evidence="2">EGII</strain>
    </source>
</reference>
<dbReference type="EMBL" id="CAJHJT010000012">
    <property type="protein sequence ID" value="CAD6998069.1"/>
    <property type="molecule type" value="Genomic_DNA"/>
</dbReference>
<evidence type="ECO:0000313" key="2">
    <source>
        <dbReference type="EMBL" id="CAD6998069.1"/>
    </source>
</evidence>
<dbReference type="Proteomes" id="UP000606786">
    <property type="component" value="Unassembled WGS sequence"/>
</dbReference>
<feature type="compositionally biased region" description="Polar residues" evidence="1">
    <location>
        <begin position="160"/>
        <end position="176"/>
    </location>
</feature>
<feature type="compositionally biased region" description="Basic and acidic residues" evidence="1">
    <location>
        <begin position="89"/>
        <end position="98"/>
    </location>
</feature>
<feature type="region of interest" description="Disordered" evidence="1">
    <location>
        <begin position="74"/>
        <end position="118"/>
    </location>
</feature>
<protein>
    <submittedName>
        <fullName evidence="2">(Mediterranean fruit fly) hypothetical protein</fullName>
    </submittedName>
</protein>
<keyword evidence="3" id="KW-1185">Reference proteome</keyword>
<dbReference type="AlphaFoldDB" id="A0A811UGI5"/>
<gene>
    <name evidence="2" type="ORF">CCAP1982_LOCUS6683</name>
</gene>
<organism evidence="2 3">
    <name type="scientific">Ceratitis capitata</name>
    <name type="common">Mediterranean fruit fly</name>
    <name type="synonym">Tephritis capitata</name>
    <dbReference type="NCBI Taxonomy" id="7213"/>
    <lineage>
        <taxon>Eukaryota</taxon>
        <taxon>Metazoa</taxon>
        <taxon>Ecdysozoa</taxon>
        <taxon>Arthropoda</taxon>
        <taxon>Hexapoda</taxon>
        <taxon>Insecta</taxon>
        <taxon>Pterygota</taxon>
        <taxon>Neoptera</taxon>
        <taxon>Endopterygota</taxon>
        <taxon>Diptera</taxon>
        <taxon>Brachycera</taxon>
        <taxon>Muscomorpha</taxon>
        <taxon>Tephritoidea</taxon>
        <taxon>Tephritidae</taxon>
        <taxon>Ceratitis</taxon>
        <taxon>Ceratitis</taxon>
    </lineage>
</organism>
<name>A0A811UGI5_CERCA</name>
<dbReference type="OrthoDB" id="654211at2759"/>
<comment type="caution">
    <text evidence="2">The sequence shown here is derived from an EMBL/GenBank/DDBJ whole genome shotgun (WGS) entry which is preliminary data.</text>
</comment>
<feature type="region of interest" description="Disordered" evidence="1">
    <location>
        <begin position="145"/>
        <end position="183"/>
    </location>
</feature>
<evidence type="ECO:0000313" key="3">
    <source>
        <dbReference type="Proteomes" id="UP000606786"/>
    </source>
</evidence>
<proteinExistence type="predicted"/>